<evidence type="ECO:0000313" key="11">
    <source>
        <dbReference type="EMBL" id="VDM42252.1"/>
    </source>
</evidence>
<keyword evidence="12" id="KW-1185">Reference proteome</keyword>
<evidence type="ECO:0000313" key="13">
    <source>
        <dbReference type="WBParaSite" id="TCNE_0001093101-mRNA-1"/>
    </source>
</evidence>
<dbReference type="Gene3D" id="1.25.40.20">
    <property type="entry name" value="Ankyrin repeat-containing domain"/>
    <property type="match status" value="2"/>
</dbReference>
<feature type="domain" description="PNPLA" evidence="10">
    <location>
        <begin position="548"/>
        <end position="726"/>
    </location>
</feature>
<keyword evidence="9" id="KW-0472">Membrane</keyword>
<dbReference type="GO" id="GO:2000304">
    <property type="term" value="P:positive regulation of ceramide biosynthetic process"/>
    <property type="evidence" value="ECO:0007669"/>
    <property type="project" value="TreeGrafter"/>
</dbReference>
<dbReference type="PROSITE" id="PS50297">
    <property type="entry name" value="ANK_REP_REGION"/>
    <property type="match status" value="2"/>
</dbReference>
<evidence type="ECO:0000256" key="9">
    <source>
        <dbReference type="SAM" id="Phobius"/>
    </source>
</evidence>
<dbReference type="PANTHER" id="PTHR24139">
    <property type="entry name" value="CALCIUM-INDEPENDENT PHOSPHOLIPASE A2"/>
    <property type="match status" value="1"/>
</dbReference>
<gene>
    <name evidence="11" type="ORF">TCNE_LOCUS10931</name>
</gene>
<feature type="short sequence motif" description="DGA/G" evidence="8">
    <location>
        <begin position="713"/>
        <end position="715"/>
    </location>
</feature>
<keyword evidence="4 7" id="KW-0040">ANK repeat</keyword>
<dbReference type="InterPro" id="IPR016035">
    <property type="entry name" value="Acyl_Trfase/lysoPLipase"/>
</dbReference>
<dbReference type="Proteomes" id="UP000050794">
    <property type="component" value="Unassembled WGS sequence"/>
</dbReference>
<feature type="active site" description="Proton acceptor" evidence="8">
    <location>
        <position position="713"/>
    </location>
</feature>
<keyword evidence="8" id="KW-0442">Lipid degradation</keyword>
<dbReference type="PROSITE" id="PS50088">
    <property type="entry name" value="ANK_REPEAT"/>
    <property type="match status" value="3"/>
</dbReference>
<feature type="short sequence motif" description="GXGXXG" evidence="8">
    <location>
        <begin position="552"/>
        <end position="557"/>
    </location>
</feature>
<reference evidence="11 12" key="2">
    <citation type="submission" date="2018-11" db="EMBL/GenBank/DDBJ databases">
        <authorList>
            <consortium name="Pathogen Informatics"/>
        </authorList>
    </citation>
    <scope>NUCLEOTIDE SEQUENCE [LARGE SCALE GENOMIC DNA]</scope>
</reference>
<dbReference type="InterPro" id="IPR002641">
    <property type="entry name" value="PNPLA_dom"/>
</dbReference>
<organism evidence="12 13">
    <name type="scientific">Toxocara canis</name>
    <name type="common">Canine roundworm</name>
    <dbReference type="NCBI Taxonomy" id="6265"/>
    <lineage>
        <taxon>Eukaryota</taxon>
        <taxon>Metazoa</taxon>
        <taxon>Ecdysozoa</taxon>
        <taxon>Nematoda</taxon>
        <taxon>Chromadorea</taxon>
        <taxon>Rhabditida</taxon>
        <taxon>Spirurina</taxon>
        <taxon>Ascaridomorpha</taxon>
        <taxon>Ascaridoidea</taxon>
        <taxon>Toxocaridae</taxon>
        <taxon>Toxocara</taxon>
    </lineage>
</organism>
<evidence type="ECO:0000256" key="6">
    <source>
        <dbReference type="ARBA" id="ARBA00023422"/>
    </source>
</evidence>
<dbReference type="PROSITE" id="PS51635">
    <property type="entry name" value="PNPLA"/>
    <property type="match status" value="1"/>
</dbReference>
<evidence type="ECO:0000256" key="7">
    <source>
        <dbReference type="PROSITE-ProRule" id="PRU00023"/>
    </source>
</evidence>
<feature type="repeat" description="ANK" evidence="7">
    <location>
        <begin position="222"/>
        <end position="254"/>
    </location>
</feature>
<evidence type="ECO:0000256" key="1">
    <source>
        <dbReference type="ARBA" id="ARBA00013278"/>
    </source>
</evidence>
<reference evidence="13" key="1">
    <citation type="submission" date="2016-06" db="UniProtKB">
        <authorList>
            <consortium name="WormBaseParasite"/>
        </authorList>
    </citation>
    <scope>IDENTIFICATION</scope>
</reference>
<keyword evidence="9" id="KW-0812">Transmembrane</keyword>
<dbReference type="GO" id="GO:0052816">
    <property type="term" value="F:long-chain fatty acyl-CoA hydrolase activity"/>
    <property type="evidence" value="ECO:0007669"/>
    <property type="project" value="TreeGrafter"/>
</dbReference>
<feature type="repeat" description="ANK" evidence="7">
    <location>
        <begin position="392"/>
        <end position="424"/>
    </location>
</feature>
<evidence type="ECO:0000256" key="8">
    <source>
        <dbReference type="PROSITE-ProRule" id="PRU01161"/>
    </source>
</evidence>
<keyword evidence="3 8" id="KW-0378">Hydrolase</keyword>
<dbReference type="Pfam" id="PF12796">
    <property type="entry name" value="Ank_2"/>
    <property type="match status" value="2"/>
</dbReference>
<evidence type="ECO:0000259" key="10">
    <source>
        <dbReference type="PROSITE" id="PS51635"/>
    </source>
</evidence>
<accession>A0A183UR11</accession>
<protein>
    <recommendedName>
        <fullName evidence="1">phospholipase A2</fullName>
        <ecNumber evidence="1">3.1.1.4</ecNumber>
    </recommendedName>
</protein>
<proteinExistence type="predicted"/>
<feature type="short sequence motif" description="GXSXG" evidence="8">
    <location>
        <begin position="584"/>
        <end position="588"/>
    </location>
</feature>
<evidence type="ECO:0000256" key="2">
    <source>
        <dbReference type="ARBA" id="ARBA00022737"/>
    </source>
</evidence>
<dbReference type="Gene3D" id="3.40.1090.10">
    <property type="entry name" value="Cytosolic phospholipase A2 catalytic domain"/>
    <property type="match status" value="1"/>
</dbReference>
<keyword evidence="5 8" id="KW-0443">Lipid metabolism</keyword>
<dbReference type="InterPro" id="IPR002110">
    <property type="entry name" value="Ankyrin_rpt"/>
</dbReference>
<dbReference type="EMBL" id="UYWY01020668">
    <property type="protein sequence ID" value="VDM42252.1"/>
    <property type="molecule type" value="Genomic_DNA"/>
</dbReference>
<keyword evidence="9" id="KW-1133">Transmembrane helix</keyword>
<dbReference type="EC" id="3.1.1.4" evidence="1"/>
<evidence type="ECO:0000256" key="5">
    <source>
        <dbReference type="ARBA" id="ARBA00023098"/>
    </source>
</evidence>
<dbReference type="InterPro" id="IPR047148">
    <property type="entry name" value="PLPL9"/>
</dbReference>
<dbReference type="GO" id="GO:0016042">
    <property type="term" value="P:lipid catabolic process"/>
    <property type="evidence" value="ECO:0007669"/>
    <property type="project" value="UniProtKB-UniRule"/>
</dbReference>
<dbReference type="WBParaSite" id="TCNE_0001093101-mRNA-1">
    <property type="protein sequence ID" value="TCNE_0001093101-mRNA-1"/>
    <property type="gene ID" value="TCNE_0001093101"/>
</dbReference>
<feature type="repeat" description="ANK" evidence="7">
    <location>
        <begin position="425"/>
        <end position="457"/>
    </location>
</feature>
<dbReference type="Pfam" id="PF01734">
    <property type="entry name" value="Patatin"/>
    <property type="match status" value="1"/>
</dbReference>
<dbReference type="SUPFAM" id="SSF52151">
    <property type="entry name" value="FabD/lysophospholipase-like"/>
    <property type="match status" value="1"/>
</dbReference>
<feature type="transmembrane region" description="Helical" evidence="9">
    <location>
        <begin position="853"/>
        <end position="875"/>
    </location>
</feature>
<evidence type="ECO:0000256" key="4">
    <source>
        <dbReference type="ARBA" id="ARBA00023043"/>
    </source>
</evidence>
<dbReference type="SUPFAM" id="SSF48403">
    <property type="entry name" value="Ankyrin repeat"/>
    <property type="match status" value="1"/>
</dbReference>
<dbReference type="PANTHER" id="PTHR24139:SF34">
    <property type="entry name" value="85_88 KDA CALCIUM-INDEPENDENT PHOSPHOLIPASE A2"/>
    <property type="match status" value="1"/>
</dbReference>
<keyword evidence="2" id="KW-0677">Repeat</keyword>
<feature type="active site" description="Nucleophile" evidence="8">
    <location>
        <position position="586"/>
    </location>
</feature>
<dbReference type="AlphaFoldDB" id="A0A183UR11"/>
<dbReference type="GO" id="GO:0047499">
    <property type="term" value="F:calcium-independent phospholipase A2 activity"/>
    <property type="evidence" value="ECO:0007669"/>
    <property type="project" value="InterPro"/>
</dbReference>
<dbReference type="SMART" id="SM00248">
    <property type="entry name" value="ANK"/>
    <property type="match status" value="5"/>
</dbReference>
<evidence type="ECO:0000313" key="12">
    <source>
        <dbReference type="Proteomes" id="UP000050794"/>
    </source>
</evidence>
<dbReference type="InterPro" id="IPR036770">
    <property type="entry name" value="Ankyrin_rpt-contain_sf"/>
</dbReference>
<name>A0A183UR11_TOXCA</name>
<evidence type="ECO:0000256" key="3">
    <source>
        <dbReference type="ARBA" id="ARBA00022801"/>
    </source>
</evidence>
<sequence>MFNLIRNVANLASEENYQTVVNAYNRVTQAVTPSTVKVEKMNASKLNSLAKCDDSMLFSLYSERCNKPTFFVIYVPRLLLVYRSSDKSNADAIRLAFSSLVKLINLLERGPEKAFISNVELLRDSIEKNPSFGDIHHACACDFDDAIMRMCSEGDAQVLMFFAVMTPYSTYIMKEINATPFPSNFLTSIMATIVSKAAYSHSLQNFFHLMIIFSVVNEASIDGRLPLQIAADNDKEKALRILIQFGADVSKQDSKLRNVLHYAAQKSPKMLEILKASARFGVAMDQVDEDGMSPVCRAIQASQVECVKLLLDSGCSVGPFRAGPLATILTLADSPQQLPMLVDTIAKRSPNFLFERIHGTSTILHEKLDNVLLYHILEGAGHNLDVNVRDGLHQTPLHCSARRNDLAQTIALLAFGANVNAVDQNGETALHIAAQLCSLSIVKLLLCFNASVTLRNNGGLLAIDLAKHSSASDKLVLRSFYEKDSFALGFASLWIWKEIISCLQLFATPPPHSNPAPENVLSSLMQAHALSRISAMPLEQRGRLINVLALDGGGIRGLILVQILLHIENQLGYPIMDHFKWLAGTSTGAILALALARGDSLRVCQSLYLRLKDEIFCGNRPYSEATIEHFLQAHFGDICSMADIDARRVMVTATSIKRTTPELKLFRNYRLPLDYKHNEALGYADPKRCLVWKCARYSSAAPTFFPPKDGLVDGGLMANNPTLDLLTDIHTYNAACQYLGREEVNIGCVLSVGTGQSPSKEVDCSHFTFGTPGSINEGFSMIFDLMNLKNILIEQITSSDGECVKRARSWAHDQSLAFFRFSPPLSKHVELDEVKNETIVDFLWDTEVRFSLFLSYCLFLSFLRSFCFFALRCFWQAHMT</sequence>
<dbReference type="GO" id="GO:0005739">
    <property type="term" value="C:mitochondrion"/>
    <property type="evidence" value="ECO:0007669"/>
    <property type="project" value="TreeGrafter"/>
</dbReference>
<comment type="catalytic activity">
    <reaction evidence="6">
        <text>a 1,2-diacyl-sn-glycero-3-phosphocholine + H2O = a 1-acyl-sn-glycero-3-phosphocholine + a fatty acid + H(+)</text>
        <dbReference type="Rhea" id="RHEA:15801"/>
        <dbReference type="ChEBI" id="CHEBI:15377"/>
        <dbReference type="ChEBI" id="CHEBI:15378"/>
        <dbReference type="ChEBI" id="CHEBI:28868"/>
        <dbReference type="ChEBI" id="CHEBI:57643"/>
        <dbReference type="ChEBI" id="CHEBI:58168"/>
        <dbReference type="EC" id="3.1.1.4"/>
    </reaction>
    <physiologicalReaction direction="left-to-right" evidence="6">
        <dbReference type="Rhea" id="RHEA:15802"/>
    </physiologicalReaction>
</comment>